<dbReference type="CDD" id="cd06259">
    <property type="entry name" value="YdcF-like"/>
    <property type="match status" value="1"/>
</dbReference>
<evidence type="ECO:0000313" key="2">
    <source>
        <dbReference type="Proteomes" id="UP000182444"/>
    </source>
</evidence>
<dbReference type="PANTHER" id="PTHR28110:SF1">
    <property type="entry name" value="TRANSMEMBRANE PROTEIN"/>
    <property type="match status" value="1"/>
</dbReference>
<organism evidence="1 2">
    <name type="scientific">Yarrowia lipolytica</name>
    <name type="common">Candida lipolytica</name>
    <dbReference type="NCBI Taxonomy" id="4952"/>
    <lineage>
        <taxon>Eukaryota</taxon>
        <taxon>Fungi</taxon>
        <taxon>Dikarya</taxon>
        <taxon>Ascomycota</taxon>
        <taxon>Saccharomycotina</taxon>
        <taxon>Dipodascomycetes</taxon>
        <taxon>Dipodascales</taxon>
        <taxon>Dipodascales incertae sedis</taxon>
        <taxon>Yarrowia</taxon>
    </lineage>
</organism>
<dbReference type="eggNOG" id="KOG4533">
    <property type="taxonomic scope" value="Eukaryota"/>
</dbReference>
<dbReference type="RefSeq" id="XP_499773.1">
    <property type="nucleotide sequence ID" value="XM_499773.1"/>
</dbReference>
<dbReference type="PANTHER" id="PTHR28110">
    <property type="entry name" value="TRANSMEMBRANE PROTEIN"/>
    <property type="match status" value="1"/>
</dbReference>
<sequence length="294" mass="33076">MTLASRIRRSRRVIILALAVVSLLIMAFIISKPDLAMKLGAAATESTRSRPSAFFDRTLDFPGVESDTDHLVMVPCHGVWKQPRKSSTKLPGLAFSDWVAGPFLEGKTDILLKHITEGVRRASEDPSALLLFSGGQTKKAAGPISEGTSYYQLAEALGLDMSQTAVEEYARDSYENLAFSIARFRELTGRYPVRITVVGYEFKRARFEQLHRPAVGYDSDKFEYVGIDPVWGEDELPDAGELEHAFLPFQRDPHGCVEQVLLKKKIERNPWRRQHPYAHTAPEMKQLLLACNQR</sequence>
<dbReference type="EMBL" id="CP017553">
    <property type="protein sequence ID" value="AOW00273.1"/>
    <property type="molecule type" value="Genomic_DNA"/>
</dbReference>
<dbReference type="GeneID" id="2905810"/>
<dbReference type="AlphaFoldDB" id="A0A1H6Q9J6"/>
<dbReference type="GO" id="GO:0005737">
    <property type="term" value="C:cytoplasm"/>
    <property type="evidence" value="ECO:0007669"/>
    <property type="project" value="TreeGrafter"/>
</dbReference>
<dbReference type="KEGG" id="yli:2905810"/>
<dbReference type="VEuPathDB" id="FungiDB:YALI1_A05210g"/>
<reference evidence="1 2" key="1">
    <citation type="journal article" date="2016" name="PLoS ONE">
        <title>Sequence Assembly of Yarrowia lipolytica Strain W29/CLIB89 Shows Transposable Element Diversity.</title>
        <authorList>
            <person name="Magnan C."/>
            <person name="Yu J."/>
            <person name="Chang I."/>
            <person name="Jahn E."/>
            <person name="Kanomata Y."/>
            <person name="Wu J."/>
            <person name="Zeller M."/>
            <person name="Oakes M."/>
            <person name="Baldi P."/>
            <person name="Sandmeyer S."/>
        </authorList>
    </citation>
    <scope>NUCLEOTIDE SEQUENCE [LARGE SCALE GENOMIC DNA]</scope>
    <source>
        <strain evidence="2">CLIB89(W29)</strain>
    </source>
</reference>
<proteinExistence type="predicted"/>
<dbReference type="OrthoDB" id="4347at2759"/>
<dbReference type="InterPro" id="IPR003848">
    <property type="entry name" value="DUF218"/>
</dbReference>
<name>A0A1H6Q9J6_YARLL</name>
<evidence type="ECO:0000313" key="1">
    <source>
        <dbReference type="EMBL" id="AOW00273.1"/>
    </source>
</evidence>
<dbReference type="VEuPathDB" id="FungiDB:YALI0_A05115g"/>
<dbReference type="InterPro" id="IPR055323">
    <property type="entry name" value="C57A10.07/YOR238W"/>
</dbReference>
<dbReference type="Proteomes" id="UP000182444">
    <property type="component" value="Chromosome 1A"/>
</dbReference>
<accession>A0A1H6Q9J6</accession>
<protein>
    <submittedName>
        <fullName evidence="1">Uncharacterized protein</fullName>
    </submittedName>
</protein>
<gene>
    <name evidence="1" type="ORF">YALI1_A05210g</name>
</gene>
<dbReference type="OMA" id="YPENLPW"/>